<keyword evidence="2" id="KW-1185">Reference proteome</keyword>
<sequence>MTTIIHPVGNGDLGINITHIPRPERLTAQKNAETEILQKIRCRNTLDLVSVLTKDQTRTAPTPLALTLASLERPFQDVHILLYGTNQGVSGTETNTIAHLLEKAMNLPEVKKNIEEKYGLRFDVQVIGDGGLQEETRTSSLDETLRNIPSTEDVIVNGISAATMTVLSIMGTVDRLGFNWRLSASPGMTENKAIFVNKEKIEEAPFYWLRSLGYLIEAKDWKTEHNKIDLTITTQHKSLINIANKFRDTPQILTEDELAQIVRLDMARADIGAGLALRAWVEKHYETLLYQEQDTLKYNLHHNLFAKGDKKKAPTLGEAINAAKQLKDNLREKCPKSADWLSLQGNLNEIGKKTVHGGETLDFSDFIAVNAITELPGEFPDWLSRPNDCSILYIFGCGFSSRGDYIPERVLKIPPKKDILAAIPGRLKNSPEPRATFVALHSKAEKSKQLAINSNEAAKSTNRALGWSESTPSTFEFKYEGSSSDEYSCTPEVLDSAENIVKKALNVTSPAAVVIVGTGQKPAIYGALKAAQQWCAEHASPLFITTYFDIDDSQTQTQFHRIALHSDAKGALRDAASASLRNFNLISAARVLRAGDQELIKRAEECDRLKEEYQTAVKEPLPENCADYHAGTLISILRAINFIIDQIGDGNIDPRLVVIAAEAVKFNPRPAGTTLFHEGSNFKLISRLKPEDTPPRSRKLKDLPRGDYLRILAEIRNRLVVTHGNNPTSVATQDTLNDFAITTPQLHSYQDVLQCTIDCLEDAAVALGVSTESDWYTRFMSLIIWTEQRPHQ</sequence>
<comment type="caution">
    <text evidence="1">The sequence shown here is derived from an EMBL/GenBank/DDBJ whole genome shotgun (WGS) entry which is preliminary data.</text>
</comment>
<dbReference type="Proteomes" id="UP000016536">
    <property type="component" value="Unassembled WGS sequence"/>
</dbReference>
<dbReference type="RefSeq" id="WP_021609229.1">
    <property type="nucleotide sequence ID" value="NZ_KE951956.1"/>
</dbReference>
<evidence type="ECO:0000313" key="2">
    <source>
        <dbReference type="Proteomes" id="UP000016536"/>
    </source>
</evidence>
<evidence type="ECO:0000313" key="1">
    <source>
        <dbReference type="EMBL" id="ERH25506.1"/>
    </source>
</evidence>
<organism evidence="1 2">
    <name type="scientific">Actinomyces johnsonii F0542</name>
    <dbReference type="NCBI Taxonomy" id="1321818"/>
    <lineage>
        <taxon>Bacteria</taxon>
        <taxon>Bacillati</taxon>
        <taxon>Actinomycetota</taxon>
        <taxon>Actinomycetes</taxon>
        <taxon>Actinomycetales</taxon>
        <taxon>Actinomycetaceae</taxon>
        <taxon>Actinomyces</taxon>
    </lineage>
</organism>
<gene>
    <name evidence="1" type="ORF">HMPREF1979_00431</name>
</gene>
<dbReference type="HOGENOM" id="CLU_356269_0_0_11"/>
<protein>
    <submittedName>
        <fullName evidence="1">Uncharacterized protein</fullName>
    </submittedName>
</protein>
<name>U1QU89_9ACTO</name>
<accession>U1QU89</accession>
<proteinExistence type="predicted"/>
<dbReference type="AlphaFoldDB" id="U1QU89"/>
<dbReference type="PATRIC" id="fig|1321818.3.peg.357"/>
<reference evidence="1 2" key="1">
    <citation type="submission" date="2013-08" db="EMBL/GenBank/DDBJ databases">
        <authorList>
            <person name="Weinstock G."/>
            <person name="Sodergren E."/>
            <person name="Wylie T."/>
            <person name="Fulton L."/>
            <person name="Fulton R."/>
            <person name="Fronick C."/>
            <person name="O'Laughlin M."/>
            <person name="Godfrey J."/>
            <person name="Miner T."/>
            <person name="Herter B."/>
            <person name="Appelbaum E."/>
            <person name="Cordes M."/>
            <person name="Lek S."/>
            <person name="Wollam A."/>
            <person name="Pepin K.H."/>
            <person name="Palsikar V.B."/>
            <person name="Mitreva M."/>
            <person name="Wilson R.K."/>
        </authorList>
    </citation>
    <scope>NUCLEOTIDE SEQUENCE [LARGE SCALE GENOMIC DNA]</scope>
    <source>
        <strain evidence="1 2">F0542</strain>
    </source>
</reference>
<dbReference type="EMBL" id="AWSE01000018">
    <property type="protein sequence ID" value="ERH25506.1"/>
    <property type="molecule type" value="Genomic_DNA"/>
</dbReference>